<gene>
    <name evidence="4" type="ORF">B0H17DRAFT_1260942</name>
</gene>
<dbReference type="InterPro" id="IPR002110">
    <property type="entry name" value="Ankyrin_rpt"/>
</dbReference>
<dbReference type="Pfam" id="PF00023">
    <property type="entry name" value="Ank"/>
    <property type="match status" value="2"/>
</dbReference>
<reference evidence="4" key="1">
    <citation type="submission" date="2023-03" db="EMBL/GenBank/DDBJ databases">
        <title>Massive genome expansion in bonnet fungi (Mycena s.s.) driven by repeated elements and novel gene families across ecological guilds.</title>
        <authorList>
            <consortium name="Lawrence Berkeley National Laboratory"/>
            <person name="Harder C.B."/>
            <person name="Miyauchi S."/>
            <person name="Viragh M."/>
            <person name="Kuo A."/>
            <person name="Thoen E."/>
            <person name="Andreopoulos B."/>
            <person name="Lu D."/>
            <person name="Skrede I."/>
            <person name="Drula E."/>
            <person name="Henrissat B."/>
            <person name="Morin E."/>
            <person name="Kohler A."/>
            <person name="Barry K."/>
            <person name="LaButti K."/>
            <person name="Morin E."/>
            <person name="Salamov A."/>
            <person name="Lipzen A."/>
            <person name="Mereny Z."/>
            <person name="Hegedus B."/>
            <person name="Baldrian P."/>
            <person name="Stursova M."/>
            <person name="Weitz H."/>
            <person name="Taylor A."/>
            <person name="Grigoriev I.V."/>
            <person name="Nagy L.G."/>
            <person name="Martin F."/>
            <person name="Kauserud H."/>
        </authorList>
    </citation>
    <scope>NUCLEOTIDE SEQUENCE</scope>
    <source>
        <strain evidence="4">CBHHK067</strain>
    </source>
</reference>
<feature type="repeat" description="ANK" evidence="3">
    <location>
        <begin position="296"/>
        <end position="328"/>
    </location>
</feature>
<name>A0AAD7CR23_MYCRO</name>
<keyword evidence="5" id="KW-1185">Reference proteome</keyword>
<dbReference type="EMBL" id="JARKIE010000268">
    <property type="protein sequence ID" value="KAJ7659516.1"/>
    <property type="molecule type" value="Genomic_DNA"/>
</dbReference>
<dbReference type="PROSITE" id="PS50297">
    <property type="entry name" value="ANK_REP_REGION"/>
    <property type="match status" value="1"/>
</dbReference>
<sequence length="406" mass="44245">MTRTCLAYLSFEIFRNLHRFPLALTQKHPFLLYAAEYCLLHASGTPELTFESMTLVFLEQNFYQFYQFRWGQEACYPGKGSLTPSAPKIWLAAASIYASELNQALGVALDVIQLLVNAGADKSSLALVEASEAGYEEILRMILIDSGAELIEEYSGKSALSAACHEKYDWSLSSHKNWGPLDTWDPGKSRSSATGSETLVLLLIASGASVKNSPALREAAKNRHEIIVRILLKNGANVDHGALEDAARVGHLGIVKLLIHNALNINMTTALDVVSFHGHWDVVRELVENGHLDLREGGKALLAASYNGEKVIVSLLINCGVNVNVQLNGRNWVQFTSVMGNVNNRFAPALWLDEYGQGGCSALQVSSFMGQEAIVKLLIKHGANLDTDGVSSAYNLCLVVGADRNP</sequence>
<keyword evidence="2 3" id="KW-0040">ANK repeat</keyword>
<dbReference type="Proteomes" id="UP001221757">
    <property type="component" value="Unassembled WGS sequence"/>
</dbReference>
<organism evidence="4 5">
    <name type="scientific">Mycena rosella</name>
    <name type="common">Pink bonnet</name>
    <name type="synonym">Agaricus rosellus</name>
    <dbReference type="NCBI Taxonomy" id="1033263"/>
    <lineage>
        <taxon>Eukaryota</taxon>
        <taxon>Fungi</taxon>
        <taxon>Dikarya</taxon>
        <taxon>Basidiomycota</taxon>
        <taxon>Agaricomycotina</taxon>
        <taxon>Agaricomycetes</taxon>
        <taxon>Agaricomycetidae</taxon>
        <taxon>Agaricales</taxon>
        <taxon>Marasmiineae</taxon>
        <taxon>Mycenaceae</taxon>
        <taxon>Mycena</taxon>
    </lineage>
</organism>
<dbReference type="SMART" id="SM00248">
    <property type="entry name" value="ANK"/>
    <property type="match status" value="4"/>
</dbReference>
<proteinExistence type="predicted"/>
<dbReference type="PANTHER" id="PTHR24123:SF33">
    <property type="entry name" value="PROTEIN HOS4"/>
    <property type="match status" value="1"/>
</dbReference>
<dbReference type="PANTHER" id="PTHR24123">
    <property type="entry name" value="ANKYRIN REPEAT-CONTAINING"/>
    <property type="match status" value="1"/>
</dbReference>
<evidence type="ECO:0000256" key="1">
    <source>
        <dbReference type="ARBA" id="ARBA00022737"/>
    </source>
</evidence>
<comment type="caution">
    <text evidence="4">The sequence shown here is derived from an EMBL/GenBank/DDBJ whole genome shotgun (WGS) entry which is preliminary data.</text>
</comment>
<evidence type="ECO:0000256" key="3">
    <source>
        <dbReference type="PROSITE-ProRule" id="PRU00023"/>
    </source>
</evidence>
<dbReference type="PROSITE" id="PS50088">
    <property type="entry name" value="ANK_REPEAT"/>
    <property type="match status" value="2"/>
</dbReference>
<dbReference type="InterPro" id="IPR036770">
    <property type="entry name" value="Ankyrin_rpt-contain_sf"/>
</dbReference>
<evidence type="ECO:0000313" key="4">
    <source>
        <dbReference type="EMBL" id="KAJ7659516.1"/>
    </source>
</evidence>
<dbReference type="SUPFAM" id="SSF48403">
    <property type="entry name" value="Ankyrin repeat"/>
    <property type="match status" value="1"/>
</dbReference>
<keyword evidence="1" id="KW-0677">Repeat</keyword>
<dbReference type="Pfam" id="PF12796">
    <property type="entry name" value="Ank_2"/>
    <property type="match status" value="1"/>
</dbReference>
<protein>
    <submittedName>
        <fullName evidence="4">Ankyrin repeat-containing domain protein</fullName>
    </submittedName>
</protein>
<evidence type="ECO:0000313" key="5">
    <source>
        <dbReference type="Proteomes" id="UP001221757"/>
    </source>
</evidence>
<dbReference type="InterPro" id="IPR051165">
    <property type="entry name" value="Multifunctional_ANK_Repeat"/>
</dbReference>
<dbReference type="AlphaFoldDB" id="A0AAD7CR23"/>
<accession>A0AAD7CR23</accession>
<evidence type="ECO:0000256" key="2">
    <source>
        <dbReference type="ARBA" id="ARBA00023043"/>
    </source>
</evidence>
<dbReference type="Gene3D" id="1.25.40.20">
    <property type="entry name" value="Ankyrin repeat-containing domain"/>
    <property type="match status" value="1"/>
</dbReference>
<feature type="repeat" description="ANK" evidence="3">
    <location>
        <begin position="358"/>
        <end position="390"/>
    </location>
</feature>